<evidence type="ECO:0000256" key="4">
    <source>
        <dbReference type="PROSITE-ProRule" id="PRU00703"/>
    </source>
</evidence>
<dbReference type="InterPro" id="IPR046342">
    <property type="entry name" value="CBS_dom_sf"/>
</dbReference>
<feature type="transmembrane region" description="Helical" evidence="5">
    <location>
        <begin position="21"/>
        <end position="45"/>
    </location>
</feature>
<evidence type="ECO:0000313" key="8">
    <source>
        <dbReference type="Proteomes" id="UP000825935"/>
    </source>
</evidence>
<evidence type="ECO:0000256" key="2">
    <source>
        <dbReference type="ARBA" id="ARBA00022737"/>
    </source>
</evidence>
<dbReference type="Gene3D" id="3.10.580.10">
    <property type="entry name" value="CBS-domain"/>
    <property type="match status" value="2"/>
</dbReference>
<keyword evidence="3 4" id="KW-0129">CBS domain</keyword>
<dbReference type="CDD" id="cd02859">
    <property type="entry name" value="E_set_AMPKbeta_like_N"/>
    <property type="match status" value="1"/>
</dbReference>
<dbReference type="AlphaFoldDB" id="A0A8T2PYP9"/>
<evidence type="ECO:0000256" key="1">
    <source>
        <dbReference type="ARBA" id="ARBA00006750"/>
    </source>
</evidence>
<dbReference type="InterPro" id="IPR014756">
    <property type="entry name" value="Ig_E-set"/>
</dbReference>
<organism evidence="7 8">
    <name type="scientific">Ceratopteris richardii</name>
    <name type="common">Triangle waterfern</name>
    <dbReference type="NCBI Taxonomy" id="49495"/>
    <lineage>
        <taxon>Eukaryota</taxon>
        <taxon>Viridiplantae</taxon>
        <taxon>Streptophyta</taxon>
        <taxon>Embryophyta</taxon>
        <taxon>Tracheophyta</taxon>
        <taxon>Polypodiopsida</taxon>
        <taxon>Polypodiidae</taxon>
        <taxon>Polypodiales</taxon>
        <taxon>Pteridineae</taxon>
        <taxon>Pteridaceae</taxon>
        <taxon>Parkerioideae</taxon>
        <taxon>Ceratopteris</taxon>
    </lineage>
</organism>
<dbReference type="GO" id="GO:0009507">
    <property type="term" value="C:chloroplast"/>
    <property type="evidence" value="ECO:0007669"/>
    <property type="project" value="UniProtKB-ARBA"/>
</dbReference>
<dbReference type="Gene3D" id="2.60.40.10">
    <property type="entry name" value="Immunoglobulins"/>
    <property type="match status" value="1"/>
</dbReference>
<dbReference type="FunFam" id="2.60.40.10:FF:001860">
    <property type="entry name" value="Sucrose nonfermenting 4-like protein"/>
    <property type="match status" value="1"/>
</dbReference>
<dbReference type="InterPro" id="IPR000644">
    <property type="entry name" value="CBS_dom"/>
</dbReference>
<reference evidence="7" key="1">
    <citation type="submission" date="2021-08" db="EMBL/GenBank/DDBJ databases">
        <title>WGS assembly of Ceratopteris richardii.</title>
        <authorList>
            <person name="Marchant D.B."/>
            <person name="Chen G."/>
            <person name="Jenkins J."/>
            <person name="Shu S."/>
            <person name="Leebens-Mack J."/>
            <person name="Grimwood J."/>
            <person name="Schmutz J."/>
            <person name="Soltis P."/>
            <person name="Soltis D."/>
            <person name="Chen Z.-H."/>
        </authorList>
    </citation>
    <scope>NUCLEOTIDE SEQUENCE</scope>
    <source>
        <strain evidence="7">Whitten #5841</strain>
        <tissue evidence="7">Leaf</tissue>
    </source>
</reference>
<dbReference type="PANTHER" id="PTHR13780">
    <property type="entry name" value="AMP-ACTIVATED PROTEIN KINASE, GAMMA REGULATORY SUBUNIT"/>
    <property type="match status" value="1"/>
</dbReference>
<evidence type="ECO:0000256" key="5">
    <source>
        <dbReference type="SAM" id="Phobius"/>
    </source>
</evidence>
<name>A0A8T2PYP9_CERRI</name>
<dbReference type="InterPro" id="IPR032640">
    <property type="entry name" value="AMPK1_CBM"/>
</dbReference>
<sequence>MFNEKERENKRAKTSQKTVFLRFWSVSLSYSAGSLIFFASAFLPFPGYSPSDSSLTRTHRNRASTLGKEGALRERVHILHLTIQAALFVRFPRSIWSNGDLARGDEWNSTEMICNLSSPRRIVGTDSEGKGGCGGTCGLGLVGQMSTEPAGTSGARSSSSSLVATRFVWPHGGFRVFLCGSFTRWQDMIPMLPIEGCSSVFQVVCSLTPGYHQFKFVVDGEWRHDDKQPYVTDSGGNSTNCILVRDIETGSRSGGSTVAGNMDVEDGEMNMSRASLASFSSHHELPLDGSQSTSAADCDASRQRIDNFLTSHTAYELLPDSGKVVALDILLPIKQAFHVLYEQGIPLAPLWDSVQQQFVGMLTASDFIAILMQIRSNRATLSEEELETHTIAAWKNEKIRLADSLQRRHSLVYVGPDDSLKEVVRKLLRYQVTTVPVLYFQAQEQTLPQLLHLATLSGILKCLCRHFQHSFSSLPLFSQPIGSLRLGTWRDDSEGRLVVLRLNYSLSTALTLFNQARVSSLPIIDDNGSLIDIYAKSDITALARDNTYAHMQLEHITVERGLEELYVWKLEVAVLKALLH</sequence>
<comment type="similarity">
    <text evidence="1">Belongs to the 5'-AMP-activated protein kinase gamma subunit family.</text>
</comment>
<dbReference type="PROSITE" id="PS51371">
    <property type="entry name" value="CBS"/>
    <property type="match status" value="2"/>
</dbReference>
<accession>A0A8T2PYP9</accession>
<dbReference type="Proteomes" id="UP000825935">
    <property type="component" value="Chromosome 39"/>
</dbReference>
<protein>
    <recommendedName>
        <fullName evidence="6">CBS domain-containing protein</fullName>
    </recommendedName>
</protein>
<dbReference type="InterPro" id="IPR050511">
    <property type="entry name" value="AMPK_gamma/SDS23_families"/>
</dbReference>
<keyword evidence="5" id="KW-0812">Transmembrane</keyword>
<keyword evidence="5" id="KW-1133">Transmembrane helix</keyword>
<keyword evidence="2" id="KW-0677">Repeat</keyword>
<comment type="caution">
    <text evidence="7">The sequence shown here is derived from an EMBL/GenBank/DDBJ whole genome shotgun (WGS) entry which is preliminary data.</text>
</comment>
<dbReference type="SUPFAM" id="SSF54631">
    <property type="entry name" value="CBS-domain pair"/>
    <property type="match status" value="2"/>
</dbReference>
<dbReference type="PANTHER" id="PTHR13780:SF35">
    <property type="entry name" value="LD22662P"/>
    <property type="match status" value="1"/>
</dbReference>
<dbReference type="InterPro" id="IPR013783">
    <property type="entry name" value="Ig-like_fold"/>
</dbReference>
<evidence type="ECO:0000256" key="3">
    <source>
        <dbReference type="ARBA" id="ARBA00023122"/>
    </source>
</evidence>
<keyword evidence="8" id="KW-1185">Reference proteome</keyword>
<feature type="domain" description="CBS" evidence="6">
    <location>
        <begin position="492"/>
        <end position="553"/>
    </location>
</feature>
<evidence type="ECO:0000313" key="7">
    <source>
        <dbReference type="EMBL" id="KAH7276644.1"/>
    </source>
</evidence>
<dbReference type="Pfam" id="PF16561">
    <property type="entry name" value="AMPK1_CBM"/>
    <property type="match status" value="1"/>
</dbReference>
<dbReference type="EMBL" id="CM035444">
    <property type="protein sequence ID" value="KAH7276644.1"/>
    <property type="molecule type" value="Genomic_DNA"/>
</dbReference>
<dbReference type="SMART" id="SM00116">
    <property type="entry name" value="CBS"/>
    <property type="match status" value="3"/>
</dbReference>
<evidence type="ECO:0000259" key="6">
    <source>
        <dbReference type="PROSITE" id="PS51371"/>
    </source>
</evidence>
<dbReference type="OMA" id="CHICMRS"/>
<feature type="domain" description="CBS" evidence="6">
    <location>
        <begin position="317"/>
        <end position="380"/>
    </location>
</feature>
<proteinExistence type="inferred from homology"/>
<gene>
    <name evidence="7" type="ORF">KP509_39G016000</name>
</gene>
<keyword evidence="5" id="KW-0472">Membrane</keyword>
<dbReference type="OrthoDB" id="531008at2759"/>
<dbReference type="Pfam" id="PF00571">
    <property type="entry name" value="CBS"/>
    <property type="match status" value="2"/>
</dbReference>
<dbReference type="SUPFAM" id="SSF81296">
    <property type="entry name" value="E set domains"/>
    <property type="match status" value="1"/>
</dbReference>